<dbReference type="Proteomes" id="UP001221142">
    <property type="component" value="Unassembled WGS sequence"/>
</dbReference>
<protein>
    <recommendedName>
        <fullName evidence="8">BZIP domain-containing protein</fullName>
    </recommendedName>
</protein>
<evidence type="ECO:0000256" key="3">
    <source>
        <dbReference type="ARBA" id="ARBA00023125"/>
    </source>
</evidence>
<evidence type="ECO:0000256" key="7">
    <source>
        <dbReference type="SAM" id="MobiDB-lite"/>
    </source>
</evidence>
<evidence type="ECO:0000256" key="2">
    <source>
        <dbReference type="ARBA" id="ARBA00023015"/>
    </source>
</evidence>
<keyword evidence="5" id="KW-0539">Nucleus</keyword>
<feature type="region of interest" description="Disordered" evidence="7">
    <location>
        <begin position="1"/>
        <end position="66"/>
    </location>
</feature>
<gene>
    <name evidence="9" type="ORF">FB45DRAFT_911848</name>
</gene>
<feature type="compositionally biased region" description="Polar residues" evidence="7">
    <location>
        <begin position="133"/>
        <end position="142"/>
    </location>
</feature>
<dbReference type="SUPFAM" id="SSF57959">
    <property type="entry name" value="Leucine zipper domain"/>
    <property type="match status" value="1"/>
</dbReference>
<reference evidence="9" key="1">
    <citation type="submission" date="2023-03" db="EMBL/GenBank/DDBJ databases">
        <title>Massive genome expansion in bonnet fungi (Mycena s.s.) driven by repeated elements and novel gene families across ecological guilds.</title>
        <authorList>
            <consortium name="Lawrence Berkeley National Laboratory"/>
            <person name="Harder C.B."/>
            <person name="Miyauchi S."/>
            <person name="Viragh M."/>
            <person name="Kuo A."/>
            <person name="Thoen E."/>
            <person name="Andreopoulos B."/>
            <person name="Lu D."/>
            <person name="Skrede I."/>
            <person name="Drula E."/>
            <person name="Henrissat B."/>
            <person name="Morin E."/>
            <person name="Kohler A."/>
            <person name="Barry K."/>
            <person name="LaButti K."/>
            <person name="Morin E."/>
            <person name="Salamov A."/>
            <person name="Lipzen A."/>
            <person name="Mereny Z."/>
            <person name="Hegedus B."/>
            <person name="Baldrian P."/>
            <person name="Stursova M."/>
            <person name="Weitz H."/>
            <person name="Taylor A."/>
            <person name="Grigoriev I.V."/>
            <person name="Nagy L.G."/>
            <person name="Martin F."/>
            <person name="Kauserud H."/>
        </authorList>
    </citation>
    <scope>NUCLEOTIDE SEQUENCE</scope>
    <source>
        <strain evidence="9">9284</strain>
    </source>
</reference>
<keyword evidence="4" id="KW-0804">Transcription</keyword>
<dbReference type="GO" id="GO:0005634">
    <property type="term" value="C:nucleus"/>
    <property type="evidence" value="ECO:0007669"/>
    <property type="project" value="UniProtKB-SubCell"/>
</dbReference>
<accession>A0AAD7FMC8</accession>
<feature type="coiled-coil region" evidence="6">
    <location>
        <begin position="190"/>
        <end position="224"/>
    </location>
</feature>
<dbReference type="InterPro" id="IPR046347">
    <property type="entry name" value="bZIP_sf"/>
</dbReference>
<feature type="domain" description="BZIP" evidence="8">
    <location>
        <begin position="176"/>
        <end position="235"/>
    </location>
</feature>
<dbReference type="Pfam" id="PF07716">
    <property type="entry name" value="bZIP_2"/>
    <property type="match status" value="1"/>
</dbReference>
<keyword evidence="2" id="KW-0805">Transcription regulation</keyword>
<dbReference type="InterPro" id="IPR004827">
    <property type="entry name" value="bZIP"/>
</dbReference>
<proteinExistence type="predicted"/>
<dbReference type="PROSITE" id="PS00036">
    <property type="entry name" value="BZIP_BASIC"/>
    <property type="match status" value="1"/>
</dbReference>
<comment type="caution">
    <text evidence="9">The sequence shown here is derived from an EMBL/GenBank/DDBJ whole genome shotgun (WGS) entry which is preliminary data.</text>
</comment>
<dbReference type="AlphaFoldDB" id="A0AAD7FMC8"/>
<feature type="region of interest" description="Disordered" evidence="7">
    <location>
        <begin position="238"/>
        <end position="257"/>
    </location>
</feature>
<dbReference type="CDD" id="cd14705">
    <property type="entry name" value="bZIP_Zip1"/>
    <property type="match status" value="1"/>
</dbReference>
<keyword evidence="10" id="KW-1185">Reference proteome</keyword>
<evidence type="ECO:0000256" key="4">
    <source>
        <dbReference type="ARBA" id="ARBA00023163"/>
    </source>
</evidence>
<evidence type="ECO:0000256" key="1">
    <source>
        <dbReference type="ARBA" id="ARBA00004123"/>
    </source>
</evidence>
<dbReference type="EMBL" id="JARKIF010000008">
    <property type="protein sequence ID" value="KAJ7632226.1"/>
    <property type="molecule type" value="Genomic_DNA"/>
</dbReference>
<dbReference type="PANTHER" id="PTHR13044:SF14">
    <property type="entry name" value="CRYPTOCEPHAL, ISOFORM A"/>
    <property type="match status" value="1"/>
</dbReference>
<evidence type="ECO:0000313" key="10">
    <source>
        <dbReference type="Proteomes" id="UP001221142"/>
    </source>
</evidence>
<dbReference type="PANTHER" id="PTHR13044">
    <property type="entry name" value="ACTIVATING TRANSCRIPTION FACTOR ATF 4/5"/>
    <property type="match status" value="1"/>
</dbReference>
<evidence type="ECO:0000256" key="6">
    <source>
        <dbReference type="SAM" id="Coils"/>
    </source>
</evidence>
<dbReference type="Gene3D" id="1.20.5.170">
    <property type="match status" value="1"/>
</dbReference>
<dbReference type="GO" id="GO:0001228">
    <property type="term" value="F:DNA-binding transcription activator activity, RNA polymerase II-specific"/>
    <property type="evidence" value="ECO:0007669"/>
    <property type="project" value="TreeGrafter"/>
</dbReference>
<dbReference type="SMART" id="SM00338">
    <property type="entry name" value="BRLZ"/>
    <property type="match status" value="1"/>
</dbReference>
<keyword evidence="6" id="KW-0175">Coiled coil</keyword>
<feature type="region of interest" description="Disordered" evidence="7">
    <location>
        <begin position="117"/>
        <end position="164"/>
    </location>
</feature>
<dbReference type="GO" id="GO:0000977">
    <property type="term" value="F:RNA polymerase II transcription regulatory region sequence-specific DNA binding"/>
    <property type="evidence" value="ECO:0007669"/>
    <property type="project" value="TreeGrafter"/>
</dbReference>
<comment type="subcellular location">
    <subcellularLocation>
        <location evidence="1">Nucleus</location>
    </subcellularLocation>
</comment>
<keyword evidence="3" id="KW-0238">DNA-binding</keyword>
<evidence type="ECO:0000313" key="9">
    <source>
        <dbReference type="EMBL" id="KAJ7632226.1"/>
    </source>
</evidence>
<dbReference type="PROSITE" id="PS50217">
    <property type="entry name" value="BZIP"/>
    <property type="match status" value="1"/>
</dbReference>
<evidence type="ECO:0000259" key="8">
    <source>
        <dbReference type="PROSITE" id="PS50217"/>
    </source>
</evidence>
<organism evidence="9 10">
    <name type="scientific">Roridomyces roridus</name>
    <dbReference type="NCBI Taxonomy" id="1738132"/>
    <lineage>
        <taxon>Eukaryota</taxon>
        <taxon>Fungi</taxon>
        <taxon>Dikarya</taxon>
        <taxon>Basidiomycota</taxon>
        <taxon>Agaricomycotina</taxon>
        <taxon>Agaricomycetes</taxon>
        <taxon>Agaricomycetidae</taxon>
        <taxon>Agaricales</taxon>
        <taxon>Marasmiineae</taxon>
        <taxon>Mycenaceae</taxon>
        <taxon>Roridomyces</taxon>
    </lineage>
</organism>
<name>A0AAD7FMC8_9AGAR</name>
<evidence type="ECO:0000256" key="5">
    <source>
        <dbReference type="ARBA" id="ARBA00023242"/>
    </source>
</evidence>
<sequence>MPPSSALQGLNLVHPPLPPSNSNQDLLSGPAFPDLLIPIPDTKRLNRDADDDDADHQASEPMLHHGHVNMVTGINVPDGAQGYDLGQFLANFNLPPSTSAISPSIVQLLALHSAVQGNGPPAPFPQMTPAPEQSPTLSSSTDYPPAKRARTRKSSISASLADSPEDVAAPTLNVAEDKRRRNTAASARFRLKKKEREAALETKAKELEGRVNELERECEGLRRENGWLKGLVVGVTGVAQAPPQQTSSSSLKRSREE</sequence>